<dbReference type="Gene3D" id="3.40.1410.10">
    <property type="entry name" value="Chorismate lyase-like"/>
    <property type="match status" value="1"/>
</dbReference>
<evidence type="ECO:0000259" key="6">
    <source>
        <dbReference type="PROSITE" id="PS50949"/>
    </source>
</evidence>
<evidence type="ECO:0000256" key="2">
    <source>
        <dbReference type="ARBA" id="ARBA00023015"/>
    </source>
</evidence>
<dbReference type="Pfam" id="PF07702">
    <property type="entry name" value="UTRA"/>
    <property type="match status" value="1"/>
</dbReference>
<reference evidence="7" key="1">
    <citation type="submission" date="2019-11" db="EMBL/GenBank/DDBJ databases">
        <authorList>
            <person name="Feng L."/>
        </authorList>
    </citation>
    <scope>NUCLEOTIDE SEQUENCE</scope>
    <source>
        <strain evidence="7">CButyricumLFYP62</strain>
    </source>
</reference>
<protein>
    <recommendedName>
        <fullName evidence="5">Trehalose operon repressor</fullName>
    </recommendedName>
</protein>
<dbReference type="PRINTS" id="PR00035">
    <property type="entry name" value="HTHGNTR"/>
</dbReference>
<dbReference type="InterPro" id="IPR028978">
    <property type="entry name" value="Chorismate_lyase_/UTRA_dom_sf"/>
</dbReference>
<dbReference type="InterPro" id="IPR000524">
    <property type="entry name" value="Tscrpt_reg_HTH_GntR"/>
</dbReference>
<keyword evidence="1" id="KW-0678">Repressor</keyword>
<sequence length="239" mass="27881">MKMSSKYSIIYNEIVNKIENGIYKINDQIPSESEIMNEYCVSRDTARKSISRLEQNGYILKKKGKRGIVLDRNKFDFPVSGVVSFKELSDKLGQNIKTSVEILECIMPSQSIKDKLEIGINDKVWKIVRTRNIDGEKIILDKDYLVQKYVDNITHEICENSIYEYIEGKLGLKIAYAKKEITVQSATEEDKRYLHMKGFDMVVVVKSYTYLDDSSLFQYTESRHRPDKFIFVDFARRHA</sequence>
<proteinExistence type="predicted"/>
<organism evidence="7">
    <name type="scientific">Clostridium butyricum</name>
    <dbReference type="NCBI Taxonomy" id="1492"/>
    <lineage>
        <taxon>Bacteria</taxon>
        <taxon>Bacillati</taxon>
        <taxon>Bacillota</taxon>
        <taxon>Clostridia</taxon>
        <taxon>Eubacteriales</taxon>
        <taxon>Clostridiaceae</taxon>
        <taxon>Clostridium</taxon>
    </lineage>
</organism>
<dbReference type="NCBIfam" id="TIGR02404">
    <property type="entry name" value="trehalos_R_Bsub"/>
    <property type="match status" value="1"/>
</dbReference>
<dbReference type="InterPro" id="IPR011663">
    <property type="entry name" value="UTRA"/>
</dbReference>
<dbReference type="AlphaFoldDB" id="A0A6N3CUX0"/>
<dbReference type="InterPro" id="IPR050679">
    <property type="entry name" value="Bact_HTH_transcr_reg"/>
</dbReference>
<dbReference type="GO" id="GO:0003700">
    <property type="term" value="F:DNA-binding transcription factor activity"/>
    <property type="evidence" value="ECO:0007669"/>
    <property type="project" value="UniProtKB-UniRule"/>
</dbReference>
<dbReference type="SMART" id="SM00866">
    <property type="entry name" value="UTRA"/>
    <property type="match status" value="1"/>
</dbReference>
<dbReference type="Gene3D" id="1.10.10.10">
    <property type="entry name" value="Winged helix-like DNA-binding domain superfamily/Winged helix DNA-binding domain"/>
    <property type="match status" value="1"/>
</dbReference>
<dbReference type="PROSITE" id="PS50949">
    <property type="entry name" value="HTH_GNTR"/>
    <property type="match status" value="1"/>
</dbReference>
<evidence type="ECO:0000256" key="4">
    <source>
        <dbReference type="ARBA" id="ARBA00023163"/>
    </source>
</evidence>
<keyword evidence="3" id="KW-0238">DNA-binding</keyword>
<name>A0A6N3CUX0_CLOBU</name>
<evidence type="ECO:0000256" key="1">
    <source>
        <dbReference type="ARBA" id="ARBA00022491"/>
    </source>
</evidence>
<gene>
    <name evidence="7" type="primary">treR</name>
    <name evidence="7" type="ORF">CBLFYP62_01680</name>
</gene>
<dbReference type="PANTHER" id="PTHR44846">
    <property type="entry name" value="MANNOSYL-D-GLYCERATE TRANSPORT/METABOLISM SYSTEM REPRESSOR MNGR-RELATED"/>
    <property type="match status" value="1"/>
</dbReference>
<dbReference type="CDD" id="cd07377">
    <property type="entry name" value="WHTH_GntR"/>
    <property type="match status" value="1"/>
</dbReference>
<dbReference type="FunFam" id="3.40.1410.10:FF:000008">
    <property type="entry name" value="Transcriptional regulator, GntR family"/>
    <property type="match status" value="1"/>
</dbReference>
<keyword evidence="4" id="KW-0804">Transcription</keyword>
<keyword evidence="2" id="KW-0805">Transcription regulation</keyword>
<dbReference type="InterPro" id="IPR036390">
    <property type="entry name" value="WH_DNA-bd_sf"/>
</dbReference>
<dbReference type="SMART" id="SM00345">
    <property type="entry name" value="HTH_GNTR"/>
    <property type="match status" value="1"/>
</dbReference>
<dbReference type="SUPFAM" id="SSF46785">
    <property type="entry name" value="Winged helix' DNA-binding domain"/>
    <property type="match status" value="1"/>
</dbReference>
<feature type="domain" description="HTH gntR-type" evidence="6">
    <location>
        <begin position="4"/>
        <end position="73"/>
    </location>
</feature>
<dbReference type="InterPro" id="IPR012770">
    <property type="entry name" value="TreR"/>
</dbReference>
<evidence type="ECO:0000313" key="7">
    <source>
        <dbReference type="EMBL" id="VYU19712.1"/>
    </source>
</evidence>
<dbReference type="SUPFAM" id="SSF64288">
    <property type="entry name" value="Chorismate lyase-like"/>
    <property type="match status" value="1"/>
</dbReference>
<evidence type="ECO:0000256" key="3">
    <source>
        <dbReference type="ARBA" id="ARBA00023125"/>
    </source>
</evidence>
<dbReference type="GO" id="GO:0045892">
    <property type="term" value="P:negative regulation of DNA-templated transcription"/>
    <property type="evidence" value="ECO:0007669"/>
    <property type="project" value="TreeGrafter"/>
</dbReference>
<dbReference type="Pfam" id="PF00392">
    <property type="entry name" value="GntR"/>
    <property type="match status" value="1"/>
</dbReference>
<dbReference type="InterPro" id="IPR036388">
    <property type="entry name" value="WH-like_DNA-bd_sf"/>
</dbReference>
<evidence type="ECO:0000256" key="5">
    <source>
        <dbReference type="NCBIfam" id="TIGR02404"/>
    </source>
</evidence>
<dbReference type="PANTHER" id="PTHR44846:SF12">
    <property type="entry name" value="HTH-TYPE TRANSCRIPTIONAL REGULATOR TRER"/>
    <property type="match status" value="1"/>
</dbReference>
<accession>A0A6N3CUX0</accession>
<dbReference type="GO" id="GO:0003677">
    <property type="term" value="F:DNA binding"/>
    <property type="evidence" value="ECO:0007669"/>
    <property type="project" value="UniProtKB-UniRule"/>
</dbReference>
<dbReference type="EMBL" id="CACRTU010000016">
    <property type="protein sequence ID" value="VYU19712.1"/>
    <property type="molecule type" value="Genomic_DNA"/>
</dbReference>